<proteinExistence type="predicted"/>
<dbReference type="Proteomes" id="UP000187209">
    <property type="component" value="Unassembled WGS sequence"/>
</dbReference>
<accession>A0A1R2CFN7</accession>
<comment type="caution">
    <text evidence="1">The sequence shown here is derived from an EMBL/GenBank/DDBJ whole genome shotgun (WGS) entry which is preliminary data.</text>
</comment>
<protein>
    <submittedName>
        <fullName evidence="1">Uncharacterized protein</fullName>
    </submittedName>
</protein>
<dbReference type="AlphaFoldDB" id="A0A1R2CFN7"/>
<evidence type="ECO:0000313" key="2">
    <source>
        <dbReference type="Proteomes" id="UP000187209"/>
    </source>
</evidence>
<organism evidence="1 2">
    <name type="scientific">Stentor coeruleus</name>
    <dbReference type="NCBI Taxonomy" id="5963"/>
    <lineage>
        <taxon>Eukaryota</taxon>
        <taxon>Sar</taxon>
        <taxon>Alveolata</taxon>
        <taxon>Ciliophora</taxon>
        <taxon>Postciliodesmatophora</taxon>
        <taxon>Heterotrichea</taxon>
        <taxon>Heterotrichida</taxon>
        <taxon>Stentoridae</taxon>
        <taxon>Stentor</taxon>
    </lineage>
</organism>
<dbReference type="OrthoDB" id="10409019at2759"/>
<sequence length="208" mass="23879">MDVSIKAYCPKCFMTFEAGKNSSRAVKHAQILQCDKIPCTRKGTWCIRKFSSINSANRHTYCYTKEQVDKWSESCKISTDLNLNFESLHISDIEDFLATSEDLMFPEPLPEGPPYKYPNGLCISDVFNIVQRKMGKEFPNENLNEIKNAFIKTGYTSAEVLRTAKMNQGNWEFVYRDFKHLGNNVIGVAHILKKILSKRQEISAKSKF</sequence>
<dbReference type="EMBL" id="MPUH01000167">
    <property type="protein sequence ID" value="OMJ87838.1"/>
    <property type="molecule type" value="Genomic_DNA"/>
</dbReference>
<keyword evidence="2" id="KW-1185">Reference proteome</keyword>
<reference evidence="1 2" key="1">
    <citation type="submission" date="2016-11" db="EMBL/GenBank/DDBJ databases">
        <title>The macronuclear genome of Stentor coeruleus: a giant cell with tiny introns.</title>
        <authorList>
            <person name="Slabodnick M."/>
            <person name="Ruby J.G."/>
            <person name="Reiff S.B."/>
            <person name="Swart E.C."/>
            <person name="Gosai S."/>
            <person name="Prabakaran S."/>
            <person name="Witkowska E."/>
            <person name="Larue G.E."/>
            <person name="Fisher S."/>
            <person name="Freeman R.M."/>
            <person name="Gunawardena J."/>
            <person name="Chu W."/>
            <person name="Stover N.A."/>
            <person name="Gregory B.D."/>
            <person name="Nowacki M."/>
            <person name="Derisi J."/>
            <person name="Roy S.W."/>
            <person name="Marshall W.F."/>
            <person name="Sood P."/>
        </authorList>
    </citation>
    <scope>NUCLEOTIDE SEQUENCE [LARGE SCALE GENOMIC DNA]</scope>
    <source>
        <strain evidence="1">WM001</strain>
    </source>
</reference>
<evidence type="ECO:0000313" key="1">
    <source>
        <dbReference type="EMBL" id="OMJ87838.1"/>
    </source>
</evidence>
<gene>
    <name evidence="1" type="ORF">SteCoe_10404</name>
</gene>
<name>A0A1R2CFN7_9CILI</name>